<protein>
    <submittedName>
        <fullName evidence="1">Uncharacterized protein</fullName>
    </submittedName>
</protein>
<organism evidence="1">
    <name type="scientific">viral metagenome</name>
    <dbReference type="NCBI Taxonomy" id="1070528"/>
    <lineage>
        <taxon>unclassified sequences</taxon>
        <taxon>metagenomes</taxon>
        <taxon>organismal metagenomes</taxon>
    </lineage>
</organism>
<sequence>MENKQDIEINDVGNEMKDDIEKNYLINDDMIFPPATIDSKLISLQKNAVEFISSVILKHEKFFYDLVNKDLLSELESLLGTTDQVILDMITTTTNDFYNKLYFDVQHKNDMEIVKWINEMAILGGYGAHILLDKLIRLTISIHFDIIREELDISNYKKYNDSLHKQLSYLLVNINFLHIFSKAPDDETEFFCVPENSSPFKIIIDKPIKK</sequence>
<proteinExistence type="predicted"/>
<accession>A0A6C0LRG1</accession>
<dbReference type="EMBL" id="MN740556">
    <property type="protein sequence ID" value="QHU32960.1"/>
    <property type="molecule type" value="Genomic_DNA"/>
</dbReference>
<evidence type="ECO:0000313" key="1">
    <source>
        <dbReference type="EMBL" id="QHU32960.1"/>
    </source>
</evidence>
<name>A0A6C0LRG1_9ZZZZ</name>
<dbReference type="AlphaFoldDB" id="A0A6C0LRG1"/>
<reference evidence="1" key="1">
    <citation type="journal article" date="2020" name="Nature">
        <title>Giant virus diversity and host interactions through global metagenomics.</title>
        <authorList>
            <person name="Schulz F."/>
            <person name="Roux S."/>
            <person name="Paez-Espino D."/>
            <person name="Jungbluth S."/>
            <person name="Walsh D.A."/>
            <person name="Denef V.J."/>
            <person name="McMahon K.D."/>
            <person name="Konstantinidis K.T."/>
            <person name="Eloe-Fadrosh E.A."/>
            <person name="Kyrpides N.C."/>
            <person name="Woyke T."/>
        </authorList>
    </citation>
    <scope>NUCLEOTIDE SEQUENCE</scope>
    <source>
        <strain evidence="1">GVMAG-S-1014582-52</strain>
    </source>
</reference>